<dbReference type="Proteomes" id="UP000319160">
    <property type="component" value="Unassembled WGS sequence"/>
</dbReference>
<sequence>MISQQSVVPKLPTIFEDQPLFKPIKEKPAEAKRFVRSIFEQKLYHLSLVAAELTPLFGFGPGSNHDVNARSRSQALFVSPVMQDPFGEFATLYLNGDWSLPIARWDPTITLTKKQVAEKAWVEWSLPITSRNSTNATEKQAKQKAWISIPDRADADEFYARFLIRALQRLRCPENPDIMLDWLRRANDEDACWVLFHALMYLQLEVMHFNKTHAPFRNLVSHYVNKMPGTECFLDYVCNLMALRRLEKLRSQSGSSEQSTISYIATSIE</sequence>
<keyword evidence="2" id="KW-1185">Reference proteome</keyword>
<proteinExistence type="predicted"/>
<dbReference type="AlphaFoldDB" id="A0A553HN14"/>
<comment type="caution">
    <text evidence="1">The sequence shown here is derived from an EMBL/GenBank/DDBJ whole genome shotgun (WGS) entry which is preliminary data.</text>
</comment>
<evidence type="ECO:0000313" key="1">
    <source>
        <dbReference type="EMBL" id="TRX89352.1"/>
    </source>
</evidence>
<dbReference type="EMBL" id="VFLP01000069">
    <property type="protein sequence ID" value="TRX89352.1"/>
    <property type="molecule type" value="Genomic_DNA"/>
</dbReference>
<protein>
    <submittedName>
        <fullName evidence="1">Uncharacterized protein</fullName>
    </submittedName>
</protein>
<name>A0A553HN14_9PEZI</name>
<reference evidence="2" key="1">
    <citation type="submission" date="2019-06" db="EMBL/GenBank/DDBJ databases">
        <title>Draft genome sequence of the griseofulvin-producing fungus Xylaria cubensis strain G536.</title>
        <authorList>
            <person name="Mead M.E."/>
            <person name="Raja H.A."/>
            <person name="Steenwyk J.L."/>
            <person name="Knowles S.L."/>
            <person name="Oberlies N.H."/>
            <person name="Rokas A."/>
        </authorList>
    </citation>
    <scope>NUCLEOTIDE SEQUENCE [LARGE SCALE GENOMIC DNA]</scope>
    <source>
        <strain evidence="2">G536</strain>
    </source>
</reference>
<evidence type="ECO:0000313" key="2">
    <source>
        <dbReference type="Proteomes" id="UP000319160"/>
    </source>
</evidence>
<organism evidence="1 2">
    <name type="scientific">Xylaria flabelliformis</name>
    <dbReference type="NCBI Taxonomy" id="2512241"/>
    <lineage>
        <taxon>Eukaryota</taxon>
        <taxon>Fungi</taxon>
        <taxon>Dikarya</taxon>
        <taxon>Ascomycota</taxon>
        <taxon>Pezizomycotina</taxon>
        <taxon>Sordariomycetes</taxon>
        <taxon>Xylariomycetidae</taxon>
        <taxon>Xylariales</taxon>
        <taxon>Xylariaceae</taxon>
        <taxon>Xylaria</taxon>
    </lineage>
</organism>
<accession>A0A553HN14</accession>
<gene>
    <name evidence="1" type="ORF">FHL15_009789</name>
</gene>
<dbReference type="OrthoDB" id="4765484at2759"/>